<protein>
    <submittedName>
        <fullName evidence="1">Uncharacterized protein</fullName>
    </submittedName>
</protein>
<reference evidence="1 2" key="1">
    <citation type="journal article" date="2024" name="Plant Biotechnol. J.">
        <title>Dendrobium thyrsiflorum genome and its molecular insights into genes involved in important horticultural traits.</title>
        <authorList>
            <person name="Chen B."/>
            <person name="Wang J.Y."/>
            <person name="Zheng P.J."/>
            <person name="Li K.L."/>
            <person name="Liang Y.M."/>
            <person name="Chen X.F."/>
            <person name="Zhang C."/>
            <person name="Zhao X."/>
            <person name="He X."/>
            <person name="Zhang G.Q."/>
            <person name="Liu Z.J."/>
            <person name="Xu Q."/>
        </authorList>
    </citation>
    <scope>NUCLEOTIDE SEQUENCE [LARGE SCALE GENOMIC DNA]</scope>
    <source>
        <strain evidence="1">GZMU011</strain>
    </source>
</reference>
<comment type="caution">
    <text evidence="1">The sequence shown here is derived from an EMBL/GenBank/DDBJ whole genome shotgun (WGS) entry which is preliminary data.</text>
</comment>
<dbReference type="EMBL" id="JANQDX010000015">
    <property type="protein sequence ID" value="KAL0911823.1"/>
    <property type="molecule type" value="Genomic_DNA"/>
</dbReference>
<evidence type="ECO:0000313" key="2">
    <source>
        <dbReference type="Proteomes" id="UP001552299"/>
    </source>
</evidence>
<evidence type="ECO:0000313" key="1">
    <source>
        <dbReference type="EMBL" id="KAL0911823.1"/>
    </source>
</evidence>
<keyword evidence="2" id="KW-1185">Reference proteome</keyword>
<sequence length="87" mass="9202">MGLIMVELGCDKLLCYIFYVIMDPPDPDMTDGQSASQAAPIYSTAPIVGSNKVSQFATLIAKMMGAHTGVGELAECVVENLESCVLS</sequence>
<organism evidence="1 2">
    <name type="scientific">Dendrobium thyrsiflorum</name>
    <name type="common">Pinecone-like raceme dendrobium</name>
    <name type="synonym">Orchid</name>
    <dbReference type="NCBI Taxonomy" id="117978"/>
    <lineage>
        <taxon>Eukaryota</taxon>
        <taxon>Viridiplantae</taxon>
        <taxon>Streptophyta</taxon>
        <taxon>Embryophyta</taxon>
        <taxon>Tracheophyta</taxon>
        <taxon>Spermatophyta</taxon>
        <taxon>Magnoliopsida</taxon>
        <taxon>Liliopsida</taxon>
        <taxon>Asparagales</taxon>
        <taxon>Orchidaceae</taxon>
        <taxon>Epidendroideae</taxon>
        <taxon>Malaxideae</taxon>
        <taxon>Dendrobiinae</taxon>
        <taxon>Dendrobium</taxon>
    </lineage>
</organism>
<dbReference type="Proteomes" id="UP001552299">
    <property type="component" value="Unassembled WGS sequence"/>
</dbReference>
<name>A0ABD0UGF1_DENTH</name>
<accession>A0ABD0UGF1</accession>
<gene>
    <name evidence="1" type="ORF">M5K25_019990</name>
</gene>
<dbReference type="AlphaFoldDB" id="A0ABD0UGF1"/>
<proteinExistence type="predicted"/>